<feature type="transmembrane region" description="Helical" evidence="1">
    <location>
        <begin position="70"/>
        <end position="99"/>
    </location>
</feature>
<protein>
    <recommendedName>
        <fullName evidence="3">Inner membrane protein</fullName>
    </recommendedName>
</protein>
<evidence type="ECO:0000256" key="1">
    <source>
        <dbReference type="SAM" id="Phobius"/>
    </source>
</evidence>
<proteinExistence type="predicted"/>
<keyword evidence="1" id="KW-1133">Transmembrane helix</keyword>
<evidence type="ECO:0008006" key="3">
    <source>
        <dbReference type="Google" id="ProtNLM"/>
    </source>
</evidence>
<dbReference type="AlphaFoldDB" id="A0A5W7RU49"/>
<evidence type="ECO:0000313" key="2">
    <source>
        <dbReference type="EMBL" id="EBX8628039.1"/>
    </source>
</evidence>
<name>A0A5W7RU49_SALET</name>
<feature type="transmembrane region" description="Helical" evidence="1">
    <location>
        <begin position="41"/>
        <end position="64"/>
    </location>
</feature>
<keyword evidence="1" id="KW-0472">Membrane</keyword>
<reference evidence="2" key="1">
    <citation type="submission" date="2018-07" db="EMBL/GenBank/DDBJ databases">
        <authorList>
            <person name="Ashton P.M."/>
            <person name="Dallman T."/>
            <person name="Nair S."/>
            <person name="De Pinna E."/>
            <person name="Peters T."/>
            <person name="Grant K."/>
        </authorList>
    </citation>
    <scope>NUCLEOTIDE SEQUENCE</scope>
    <source>
        <strain evidence="2">242348</strain>
    </source>
</reference>
<comment type="caution">
    <text evidence="2">The sequence shown here is derived from an EMBL/GenBank/DDBJ whole genome shotgun (WGS) entry which is preliminary data.</text>
</comment>
<sequence length="111" mass="11116">MNVTSGVNAQTPLLSPSERCNEEIPAAEIVEFNAHGNKPRCLICVGTTALFTGIFSGVCSGAVASVSSGAAYTTALTVLGASFGMGGIGMMGICAGLYLSANGVRTRPACP</sequence>
<gene>
    <name evidence="2" type="ORF">DTU03_10990</name>
</gene>
<dbReference type="EMBL" id="AAHMLI010000010">
    <property type="protein sequence ID" value="EBX8628039.1"/>
    <property type="molecule type" value="Genomic_DNA"/>
</dbReference>
<organism evidence="2">
    <name type="scientific">Salmonella enterica subsp. enterica serovar Kintambo</name>
    <dbReference type="NCBI Taxonomy" id="1192730"/>
    <lineage>
        <taxon>Bacteria</taxon>
        <taxon>Pseudomonadati</taxon>
        <taxon>Pseudomonadota</taxon>
        <taxon>Gammaproteobacteria</taxon>
        <taxon>Enterobacterales</taxon>
        <taxon>Enterobacteriaceae</taxon>
        <taxon>Salmonella</taxon>
    </lineage>
</organism>
<keyword evidence="1" id="KW-0812">Transmembrane</keyword>
<accession>A0A5W7RU49</accession>